<evidence type="ECO:0000313" key="1">
    <source>
        <dbReference type="EMBL" id="KAH9297644.1"/>
    </source>
</evidence>
<evidence type="ECO:0000313" key="2">
    <source>
        <dbReference type="Proteomes" id="UP000824469"/>
    </source>
</evidence>
<protein>
    <submittedName>
        <fullName evidence="1">Uncharacterized protein</fullName>
    </submittedName>
</protein>
<keyword evidence="2" id="KW-1185">Reference proteome</keyword>
<dbReference type="Proteomes" id="UP000824469">
    <property type="component" value="Unassembled WGS sequence"/>
</dbReference>
<dbReference type="AlphaFoldDB" id="A0AA38CJY5"/>
<gene>
    <name evidence="1" type="ORF">KI387_029326</name>
</gene>
<dbReference type="EMBL" id="JAHRHJ020000010">
    <property type="protein sequence ID" value="KAH9297644.1"/>
    <property type="molecule type" value="Genomic_DNA"/>
</dbReference>
<name>A0AA38CJY5_TAXCH</name>
<feature type="non-terminal residue" evidence="1">
    <location>
        <position position="56"/>
    </location>
</feature>
<comment type="caution">
    <text evidence="1">The sequence shown here is derived from an EMBL/GenBank/DDBJ whole genome shotgun (WGS) entry which is preliminary data.</text>
</comment>
<feature type="non-terminal residue" evidence="1">
    <location>
        <position position="1"/>
    </location>
</feature>
<accession>A0AA38CJY5</accession>
<reference evidence="1 2" key="1">
    <citation type="journal article" date="2021" name="Nat. Plants">
        <title>The Taxus genome provides insights into paclitaxel biosynthesis.</title>
        <authorList>
            <person name="Xiong X."/>
            <person name="Gou J."/>
            <person name="Liao Q."/>
            <person name="Li Y."/>
            <person name="Zhou Q."/>
            <person name="Bi G."/>
            <person name="Li C."/>
            <person name="Du R."/>
            <person name="Wang X."/>
            <person name="Sun T."/>
            <person name="Guo L."/>
            <person name="Liang H."/>
            <person name="Lu P."/>
            <person name="Wu Y."/>
            <person name="Zhang Z."/>
            <person name="Ro D.K."/>
            <person name="Shang Y."/>
            <person name="Huang S."/>
            <person name="Yan J."/>
        </authorList>
    </citation>
    <scope>NUCLEOTIDE SEQUENCE [LARGE SCALE GENOMIC DNA]</scope>
    <source>
        <strain evidence="1">Ta-2019</strain>
    </source>
</reference>
<sequence>IAQMEMGSAERVDCVVADDKEKVSGEAGSGFQWSKLGRGLSMLKHGHQKPHCKTGK</sequence>
<organism evidence="1 2">
    <name type="scientific">Taxus chinensis</name>
    <name type="common">Chinese yew</name>
    <name type="synonym">Taxus wallichiana var. chinensis</name>
    <dbReference type="NCBI Taxonomy" id="29808"/>
    <lineage>
        <taxon>Eukaryota</taxon>
        <taxon>Viridiplantae</taxon>
        <taxon>Streptophyta</taxon>
        <taxon>Embryophyta</taxon>
        <taxon>Tracheophyta</taxon>
        <taxon>Spermatophyta</taxon>
        <taxon>Pinopsida</taxon>
        <taxon>Pinidae</taxon>
        <taxon>Conifers II</taxon>
        <taxon>Cupressales</taxon>
        <taxon>Taxaceae</taxon>
        <taxon>Taxus</taxon>
    </lineage>
</organism>
<proteinExistence type="predicted"/>